<keyword evidence="1" id="KW-0472">Membrane</keyword>
<keyword evidence="1" id="KW-0812">Transmembrane</keyword>
<evidence type="ECO:0000313" key="2">
    <source>
        <dbReference type="EMBL" id="KAK3275791.1"/>
    </source>
</evidence>
<dbReference type="EMBL" id="LGRX02007011">
    <property type="protein sequence ID" value="KAK3275791.1"/>
    <property type="molecule type" value="Genomic_DNA"/>
</dbReference>
<feature type="transmembrane region" description="Helical" evidence="1">
    <location>
        <begin position="267"/>
        <end position="288"/>
    </location>
</feature>
<feature type="transmembrane region" description="Helical" evidence="1">
    <location>
        <begin position="74"/>
        <end position="95"/>
    </location>
</feature>
<feature type="transmembrane region" description="Helical" evidence="1">
    <location>
        <begin position="197"/>
        <end position="229"/>
    </location>
</feature>
<dbReference type="AlphaFoldDB" id="A0AAE0L898"/>
<sequence>MLTTTLIPKPEIQVALCEEEEGKVEGANEEILAENRCSDPDALQRLVPSPPATMLYGIARTLGMEDSSWTFRDFLRALLFVSPSVCLSFLASIGISSPLHIFGLTSDITVSIIVGCQWYILRRCSGVRAIVRTLRFRFLQVQQGIQWCFGLMLVSYFATLLVAVRQSSLADVAFNLSSHKAQSQFDSQQNKGLLFKWILQLVAFAAEFCWVGVEVASLGCTALFCYVGFSVRAQETEALERFLIDPESKDILALVQAHRPITQTLSWFLTVNVFEFVLYVISFVAGALECDLNDVQSNRAYMQPDGKTFQCSWIQTYYVLFHFLVVVSLVATGIAVSESQLSIADAVSLKQAEIADLRLSTLLTHLDTLRTRQSLGLQLFGLVLTRQLLGKVLYACGTLAYVIYQFPALILW</sequence>
<evidence type="ECO:0000256" key="1">
    <source>
        <dbReference type="SAM" id="Phobius"/>
    </source>
</evidence>
<evidence type="ECO:0000313" key="3">
    <source>
        <dbReference type="Proteomes" id="UP001190700"/>
    </source>
</evidence>
<name>A0AAE0L898_9CHLO</name>
<feature type="transmembrane region" description="Helical" evidence="1">
    <location>
        <begin position="144"/>
        <end position="164"/>
    </location>
</feature>
<proteinExistence type="predicted"/>
<accession>A0AAE0L898</accession>
<gene>
    <name evidence="2" type="ORF">CYMTET_16097</name>
</gene>
<feature type="transmembrane region" description="Helical" evidence="1">
    <location>
        <begin position="317"/>
        <end position="336"/>
    </location>
</feature>
<feature type="transmembrane region" description="Helical" evidence="1">
    <location>
        <begin position="392"/>
        <end position="411"/>
    </location>
</feature>
<organism evidence="2 3">
    <name type="scientific">Cymbomonas tetramitiformis</name>
    <dbReference type="NCBI Taxonomy" id="36881"/>
    <lineage>
        <taxon>Eukaryota</taxon>
        <taxon>Viridiplantae</taxon>
        <taxon>Chlorophyta</taxon>
        <taxon>Pyramimonadophyceae</taxon>
        <taxon>Pyramimonadales</taxon>
        <taxon>Pyramimonadaceae</taxon>
        <taxon>Cymbomonas</taxon>
    </lineage>
</organism>
<keyword evidence="1" id="KW-1133">Transmembrane helix</keyword>
<reference evidence="2 3" key="1">
    <citation type="journal article" date="2015" name="Genome Biol. Evol.">
        <title>Comparative Genomics of a Bacterivorous Green Alga Reveals Evolutionary Causalities and Consequences of Phago-Mixotrophic Mode of Nutrition.</title>
        <authorList>
            <person name="Burns J.A."/>
            <person name="Paasch A."/>
            <person name="Narechania A."/>
            <person name="Kim E."/>
        </authorList>
    </citation>
    <scope>NUCLEOTIDE SEQUENCE [LARGE SCALE GENOMIC DNA]</scope>
    <source>
        <strain evidence="2 3">PLY_AMNH</strain>
    </source>
</reference>
<comment type="caution">
    <text evidence="2">The sequence shown here is derived from an EMBL/GenBank/DDBJ whole genome shotgun (WGS) entry which is preliminary data.</text>
</comment>
<dbReference type="Proteomes" id="UP001190700">
    <property type="component" value="Unassembled WGS sequence"/>
</dbReference>
<keyword evidence="3" id="KW-1185">Reference proteome</keyword>
<feature type="transmembrane region" description="Helical" evidence="1">
    <location>
        <begin position="101"/>
        <end position="121"/>
    </location>
</feature>
<protein>
    <submittedName>
        <fullName evidence="2">Uncharacterized protein</fullName>
    </submittedName>
</protein>